<dbReference type="EMBL" id="FONG01000020">
    <property type="protein sequence ID" value="SFF59060.1"/>
    <property type="molecule type" value="Genomic_DNA"/>
</dbReference>
<organism evidence="2 3">
    <name type="scientific">Actinacidiphila alni</name>
    <dbReference type="NCBI Taxonomy" id="380248"/>
    <lineage>
        <taxon>Bacteria</taxon>
        <taxon>Bacillati</taxon>
        <taxon>Actinomycetota</taxon>
        <taxon>Actinomycetes</taxon>
        <taxon>Kitasatosporales</taxon>
        <taxon>Streptomycetaceae</taxon>
        <taxon>Actinacidiphila</taxon>
    </lineage>
</organism>
<dbReference type="OrthoDB" id="5179393at2"/>
<dbReference type="AlphaFoldDB" id="A0A1I2JYS1"/>
<gene>
    <name evidence="2" type="ORF">SAMN05216251_12081</name>
</gene>
<dbReference type="Proteomes" id="UP000199323">
    <property type="component" value="Unassembled WGS sequence"/>
</dbReference>
<name>A0A1I2JYS1_9ACTN</name>
<dbReference type="STRING" id="380248.SAMN05216251_12081"/>
<dbReference type="RefSeq" id="WP_093716425.1">
    <property type="nucleotide sequence ID" value="NZ_FONG01000020.1"/>
</dbReference>
<proteinExistence type="predicted"/>
<sequence>MNMDPLRPLTTRSGPWASAYVAGGHTDESGAKERELEVRDVCRALRRDGADPATVGAVRDVLEAVTPAESPYGSAVFAAAGQVVLLLHLAVPPRRPGAHWSALPRLAPLLDAYAADVPCLLARIDRTGADLELRDFVSRHVGRVRGQRWPVHRTGRNDWSERHFQLKVENTWEHNAGQIAEALTTAVKECEPAVLVLAGDPREREAVLGRLPADVRGITASSDHGGRAAGADSAPLERDIDAARQEHLRRHREQVLDRFRAGRVTSDRPTDAVEGVPAAVEAAREHRIATLLLRQDTPALHEEVWTGAEPDRIAVRKSADEPTAARADDALLRAAVATSADVLLLPAAESGEGESTDDATSGADDIPVGGLGALLRWPDGDAAPDREGSAP</sequence>
<keyword evidence="3" id="KW-1185">Reference proteome</keyword>
<protein>
    <submittedName>
        <fullName evidence="2">Uncharacterized protein</fullName>
    </submittedName>
</protein>
<evidence type="ECO:0000256" key="1">
    <source>
        <dbReference type="SAM" id="MobiDB-lite"/>
    </source>
</evidence>
<dbReference type="Pfam" id="PF18844">
    <property type="entry name" value="baeRF_family2"/>
    <property type="match status" value="1"/>
</dbReference>
<dbReference type="InterPro" id="IPR040701">
    <property type="entry name" value="Bact_RF_family2"/>
</dbReference>
<feature type="region of interest" description="Disordered" evidence="1">
    <location>
        <begin position="350"/>
        <end position="391"/>
    </location>
</feature>
<evidence type="ECO:0000313" key="3">
    <source>
        <dbReference type="Proteomes" id="UP000199323"/>
    </source>
</evidence>
<reference evidence="2 3" key="1">
    <citation type="submission" date="2016-10" db="EMBL/GenBank/DDBJ databases">
        <authorList>
            <person name="de Groot N.N."/>
        </authorList>
    </citation>
    <scope>NUCLEOTIDE SEQUENCE [LARGE SCALE GENOMIC DNA]</scope>
    <source>
        <strain evidence="2 3">CGMCC 4.3510</strain>
    </source>
</reference>
<evidence type="ECO:0000313" key="2">
    <source>
        <dbReference type="EMBL" id="SFF59060.1"/>
    </source>
</evidence>
<accession>A0A1I2JYS1</accession>